<evidence type="ECO:0000256" key="4">
    <source>
        <dbReference type="ARBA" id="ARBA00023277"/>
    </source>
</evidence>
<dbReference type="OrthoDB" id="585877at2759"/>
<reference evidence="7 8" key="1">
    <citation type="journal article" date="2018" name="Mol. Plant">
        <title>The genome of Artemisia annua provides insight into the evolution of Asteraceae family and artemisinin biosynthesis.</title>
        <authorList>
            <person name="Shen Q."/>
            <person name="Zhang L."/>
            <person name="Liao Z."/>
            <person name="Wang S."/>
            <person name="Yan T."/>
            <person name="Shi P."/>
            <person name="Liu M."/>
            <person name="Fu X."/>
            <person name="Pan Q."/>
            <person name="Wang Y."/>
            <person name="Lv Z."/>
            <person name="Lu X."/>
            <person name="Zhang F."/>
            <person name="Jiang W."/>
            <person name="Ma Y."/>
            <person name="Chen M."/>
            <person name="Hao X."/>
            <person name="Li L."/>
            <person name="Tang Y."/>
            <person name="Lv G."/>
            <person name="Zhou Y."/>
            <person name="Sun X."/>
            <person name="Brodelius P.E."/>
            <person name="Rose J.K.C."/>
            <person name="Tang K."/>
        </authorList>
    </citation>
    <scope>NUCLEOTIDE SEQUENCE [LARGE SCALE GENOMIC DNA]</scope>
    <source>
        <strain evidence="8">cv. Huhao1</strain>
        <tissue evidence="7">Leaf</tissue>
    </source>
</reference>
<comment type="similarity">
    <text evidence="2 6">Belongs to the glycosyl hydrolase 100 family.</text>
</comment>
<organism evidence="7 8">
    <name type="scientific">Artemisia annua</name>
    <name type="common">Sweet wormwood</name>
    <dbReference type="NCBI Taxonomy" id="35608"/>
    <lineage>
        <taxon>Eukaryota</taxon>
        <taxon>Viridiplantae</taxon>
        <taxon>Streptophyta</taxon>
        <taxon>Embryophyta</taxon>
        <taxon>Tracheophyta</taxon>
        <taxon>Spermatophyta</taxon>
        <taxon>Magnoliopsida</taxon>
        <taxon>eudicotyledons</taxon>
        <taxon>Gunneridae</taxon>
        <taxon>Pentapetalae</taxon>
        <taxon>asterids</taxon>
        <taxon>campanulids</taxon>
        <taxon>Asterales</taxon>
        <taxon>Asteraceae</taxon>
        <taxon>Asteroideae</taxon>
        <taxon>Anthemideae</taxon>
        <taxon>Artemisiinae</taxon>
        <taxon>Artemisia</taxon>
    </lineage>
</organism>
<keyword evidence="3 6" id="KW-0378">Hydrolase</keyword>
<dbReference type="EC" id="3.2.1.26" evidence="6"/>
<keyword evidence="5 6" id="KW-0326">Glycosidase</keyword>
<evidence type="ECO:0000313" key="7">
    <source>
        <dbReference type="EMBL" id="PWA62700.1"/>
    </source>
</evidence>
<name>A0A2U1MN60_ARTAN</name>
<dbReference type="FunFam" id="1.50.10.10:FF:000001">
    <property type="entry name" value="probable alkaline/neutral invertase B"/>
    <property type="match status" value="1"/>
</dbReference>
<accession>A0A2U1MN60</accession>
<evidence type="ECO:0000256" key="2">
    <source>
        <dbReference type="ARBA" id="ARBA00007671"/>
    </source>
</evidence>
<protein>
    <recommendedName>
        <fullName evidence="6">Alkaline/neutral invertase</fullName>
        <ecNumber evidence="6">3.2.1.26</ecNumber>
    </recommendedName>
</protein>
<comment type="catalytic activity">
    <reaction evidence="1 6">
        <text>Hydrolysis of terminal non-reducing beta-D-fructofuranoside residues in beta-D-fructofuranosides.</text>
        <dbReference type="EC" id="3.2.1.26"/>
    </reaction>
</comment>
<dbReference type="GO" id="GO:0033926">
    <property type="term" value="F:endo-alpha-N-acetylgalactosaminidase activity"/>
    <property type="evidence" value="ECO:0007669"/>
    <property type="project" value="UniProtKB-UniRule"/>
</dbReference>
<keyword evidence="8" id="KW-1185">Reference proteome</keyword>
<evidence type="ECO:0000256" key="6">
    <source>
        <dbReference type="RuleBase" id="RU367047"/>
    </source>
</evidence>
<evidence type="ECO:0000256" key="3">
    <source>
        <dbReference type="ARBA" id="ARBA00022801"/>
    </source>
</evidence>
<gene>
    <name evidence="7" type="ORF">CTI12_AA169030</name>
</gene>
<dbReference type="InterPro" id="IPR008928">
    <property type="entry name" value="6-hairpin_glycosidase_sf"/>
</dbReference>
<evidence type="ECO:0000313" key="8">
    <source>
        <dbReference type="Proteomes" id="UP000245207"/>
    </source>
</evidence>
<dbReference type="EMBL" id="PKPP01004812">
    <property type="protein sequence ID" value="PWA62700.1"/>
    <property type="molecule type" value="Genomic_DNA"/>
</dbReference>
<proteinExistence type="inferred from homology"/>
<dbReference type="SUPFAM" id="SSF48208">
    <property type="entry name" value="Six-hairpin glycosidases"/>
    <property type="match status" value="1"/>
</dbReference>
<comment type="caution">
    <text evidence="7">The sequence shown here is derived from an EMBL/GenBank/DDBJ whole genome shotgun (WGS) entry which is preliminary data.</text>
</comment>
<sequence length="540" mass="61219">MYMASVDSSQNDGLKSGDCDIDDIFEKLTDKPRCLNMDRQKSFDERSLVEASPSWMENEESFKYGPMYDEAWESLRKSVVQFRGRPVGTIAALDVSDEKLNYDQVFVRDFVPSGLAFLMKGEPEIVKNFLQKTLVLQSGEKRVDRFDLGKGVMPASFKVRHDPVLNKETLAPDFGESAIGRVAPVDSGFWWIILLQAYTKCTNDNSLAESPDCQRGISLILALCLSEGFDTFPTLLCADGCSMIDRRMGVYGYPIEIQALFFMALRCAKSLLKQDAHEELVDRIGKRLEALSFHMRKYFWLDLKQLNDIYRYKTEEYSHTAVNKFNVMPDSLPEWIFDFMPKSGGYFLGNVGPSNMDFRWFCLGNCIAIISSLATPDQSTAIMDLIESRWEELVGEMPLKVCYPAIEGHDWKIITGCDPKNTRWSYHNGGSWPVLLWVLTAASIKVGRPKIAKNAIKIAELRLAKDGWPEYYDGKSGRYIGKQARKHQTWSVAGYVVAKMLLENPTHLSMLAPGADKKIKPPLRKSSSCILFDTNRNTSF</sequence>
<dbReference type="PANTHER" id="PTHR31916:SF59">
    <property type="entry name" value="CYTOSOLIC INVERTASE 1"/>
    <property type="match status" value="1"/>
</dbReference>
<dbReference type="Pfam" id="PF12899">
    <property type="entry name" value="Glyco_hydro_100"/>
    <property type="match status" value="1"/>
</dbReference>
<keyword evidence="4 6" id="KW-0119">Carbohydrate metabolism</keyword>
<dbReference type="GO" id="GO:0004575">
    <property type="term" value="F:sucrose alpha-glucosidase activity"/>
    <property type="evidence" value="ECO:0007669"/>
    <property type="project" value="TreeGrafter"/>
</dbReference>
<dbReference type="InterPro" id="IPR024746">
    <property type="entry name" value="Glyco_hydro_100"/>
</dbReference>
<dbReference type="PANTHER" id="PTHR31916">
    <property type="match status" value="1"/>
</dbReference>
<dbReference type="InterPro" id="IPR012341">
    <property type="entry name" value="6hp_glycosidase-like_sf"/>
</dbReference>
<dbReference type="GO" id="GO:0005987">
    <property type="term" value="P:sucrose catabolic process"/>
    <property type="evidence" value="ECO:0007669"/>
    <property type="project" value="TreeGrafter"/>
</dbReference>
<dbReference type="AlphaFoldDB" id="A0A2U1MN60"/>
<dbReference type="Proteomes" id="UP000245207">
    <property type="component" value="Unassembled WGS sequence"/>
</dbReference>
<comment type="function">
    <text evidence="6">Invertase that cleaves sucrose into glucose and fructose.</text>
</comment>
<evidence type="ECO:0000256" key="5">
    <source>
        <dbReference type="ARBA" id="ARBA00023295"/>
    </source>
</evidence>
<dbReference type="Gene3D" id="1.50.10.10">
    <property type="match status" value="1"/>
</dbReference>
<evidence type="ECO:0000256" key="1">
    <source>
        <dbReference type="ARBA" id="ARBA00000094"/>
    </source>
</evidence>